<proteinExistence type="predicted"/>
<comment type="caution">
    <text evidence="1">The sequence shown here is derived from an EMBL/GenBank/DDBJ whole genome shotgun (WGS) entry which is preliminary data.</text>
</comment>
<sequence>MLEFQEMIHAPLRNGYKGWKDTWCNKKSGNNCIGLFLEEGQKGTTRPGSTRASPLMMLTRHALKLAIPRRTDSNESNKQQEAHTIGLAVTTSWATYISSIDRIVGLGSGTCKELYCTTTYSIASIRFWLSFLEGRLGLLHSLSPLTEQAQWLSTSRHEYSKWFPFPTPKRKESVGQTKKDGSQMKVKGEVNFGPKQACIPSANKAKGKRSVADLDGSKEEEESLPIEDSSFFTTDSDRIDPSRTMPVVPYDPLIREGRESFPITPYSR</sequence>
<reference evidence="2" key="1">
    <citation type="journal article" date="2023" name="Nat. Plants">
        <title>Single-cell RNA sequencing provides a high-resolution roadmap for understanding the multicellular compartmentation of specialized metabolism.</title>
        <authorList>
            <person name="Sun S."/>
            <person name="Shen X."/>
            <person name="Li Y."/>
            <person name="Li Y."/>
            <person name="Wang S."/>
            <person name="Li R."/>
            <person name="Zhang H."/>
            <person name="Shen G."/>
            <person name="Guo B."/>
            <person name="Wei J."/>
            <person name="Xu J."/>
            <person name="St-Pierre B."/>
            <person name="Chen S."/>
            <person name="Sun C."/>
        </authorList>
    </citation>
    <scope>NUCLEOTIDE SEQUENCE [LARGE SCALE GENOMIC DNA]</scope>
</reference>
<gene>
    <name evidence="1" type="ORF">M9H77_23557</name>
</gene>
<name>A0ACC0AUL8_CATRO</name>
<dbReference type="Proteomes" id="UP001060085">
    <property type="component" value="Linkage Group LG05"/>
</dbReference>
<accession>A0ACC0AUL8</accession>
<organism evidence="1 2">
    <name type="scientific">Catharanthus roseus</name>
    <name type="common">Madagascar periwinkle</name>
    <name type="synonym">Vinca rosea</name>
    <dbReference type="NCBI Taxonomy" id="4058"/>
    <lineage>
        <taxon>Eukaryota</taxon>
        <taxon>Viridiplantae</taxon>
        <taxon>Streptophyta</taxon>
        <taxon>Embryophyta</taxon>
        <taxon>Tracheophyta</taxon>
        <taxon>Spermatophyta</taxon>
        <taxon>Magnoliopsida</taxon>
        <taxon>eudicotyledons</taxon>
        <taxon>Gunneridae</taxon>
        <taxon>Pentapetalae</taxon>
        <taxon>asterids</taxon>
        <taxon>lamiids</taxon>
        <taxon>Gentianales</taxon>
        <taxon>Apocynaceae</taxon>
        <taxon>Rauvolfioideae</taxon>
        <taxon>Vinceae</taxon>
        <taxon>Catharanthinae</taxon>
        <taxon>Catharanthus</taxon>
    </lineage>
</organism>
<protein>
    <submittedName>
        <fullName evidence="1">Uncharacterized protein</fullName>
    </submittedName>
</protein>
<evidence type="ECO:0000313" key="1">
    <source>
        <dbReference type="EMBL" id="KAI5664234.1"/>
    </source>
</evidence>
<evidence type="ECO:0000313" key="2">
    <source>
        <dbReference type="Proteomes" id="UP001060085"/>
    </source>
</evidence>
<dbReference type="EMBL" id="CM044705">
    <property type="protein sequence ID" value="KAI5664234.1"/>
    <property type="molecule type" value="Genomic_DNA"/>
</dbReference>
<keyword evidence="2" id="KW-1185">Reference proteome</keyword>